<feature type="compositionally biased region" description="Low complexity" evidence="1">
    <location>
        <begin position="279"/>
        <end position="295"/>
    </location>
</feature>
<dbReference type="EMBL" id="JASCZI010241663">
    <property type="protein sequence ID" value="MED6203930.1"/>
    <property type="molecule type" value="Genomic_DNA"/>
</dbReference>
<keyword evidence="3" id="KW-1185">Reference proteome</keyword>
<gene>
    <name evidence="2" type="ORF">PIB30_004060</name>
</gene>
<evidence type="ECO:0000313" key="2">
    <source>
        <dbReference type="EMBL" id="MED6203930.1"/>
    </source>
</evidence>
<feature type="compositionally biased region" description="Low complexity" evidence="1">
    <location>
        <begin position="186"/>
        <end position="198"/>
    </location>
</feature>
<reference evidence="2 3" key="1">
    <citation type="journal article" date="2023" name="Plants (Basel)">
        <title>Bridging the Gap: Combining Genomics and Transcriptomics Approaches to Understand Stylosanthes scabra, an Orphan Legume from the Brazilian Caatinga.</title>
        <authorList>
            <person name="Ferreira-Neto J.R.C."/>
            <person name="da Silva M.D."/>
            <person name="Binneck E."/>
            <person name="de Melo N.F."/>
            <person name="da Silva R.H."/>
            <person name="de Melo A.L.T.M."/>
            <person name="Pandolfi V."/>
            <person name="Bustamante F.O."/>
            <person name="Brasileiro-Vidal A.C."/>
            <person name="Benko-Iseppon A.M."/>
        </authorList>
    </citation>
    <scope>NUCLEOTIDE SEQUENCE [LARGE SCALE GENOMIC DNA]</scope>
    <source>
        <tissue evidence="2">Leaves</tissue>
    </source>
</reference>
<proteinExistence type="predicted"/>
<feature type="compositionally biased region" description="Low complexity" evidence="1">
    <location>
        <begin position="303"/>
        <end position="313"/>
    </location>
</feature>
<evidence type="ECO:0000313" key="3">
    <source>
        <dbReference type="Proteomes" id="UP001341840"/>
    </source>
</evidence>
<feature type="compositionally biased region" description="Polar residues" evidence="1">
    <location>
        <begin position="149"/>
        <end position="159"/>
    </location>
</feature>
<accession>A0ABU6Y3T5</accession>
<feature type="compositionally biased region" description="Basic and acidic residues" evidence="1">
    <location>
        <begin position="11"/>
        <end position="20"/>
    </location>
</feature>
<evidence type="ECO:0000256" key="1">
    <source>
        <dbReference type="SAM" id="MobiDB-lite"/>
    </source>
</evidence>
<dbReference type="Proteomes" id="UP001341840">
    <property type="component" value="Unassembled WGS sequence"/>
</dbReference>
<dbReference type="PANTHER" id="PTHR31949:SF3">
    <property type="entry name" value="RUN_FYVE DOMAIN PROTEIN"/>
    <property type="match status" value="1"/>
</dbReference>
<sequence>MPASPAMRYSPGREPRTDGHKRGRSLEGGLLFREKDEDLALFSEMQTRERENFLLQSSDDLEDSFSTKLKHFSDVNLGISIPGRGQTSDLLNADGDKNDYDWLLTPPDTPLFPSLDDEQPSLNVPNRGRPKSKPISISRSSTMEKSYRSSRGSASPNRASPNRLSPNRLSPSPRSGTNTLQSRGRPSSLPNSSPSPISQYGTPSRRPSPPPNKPMTPASRTSITTPRRMSTGSSAPPNLRTSLADRPSSYVRGSSPASRNGRGSSPASRNGRGSSPAFSRQSMSPTASRSSSSFYSHDRDQFSSLSKGSVASSGEDDLDSVQSIPVGSLDRLDSRRAGSFSTNRTPAFSKKSAKIVSPNSAPKRSSFDSAFRQMDRKSPQNMFRPLLSSVPSTTFYVGKGTSAQRSLVSRNSSVTTSSNASSDQGTGFALDIEGSDHNQDDMASETDKILYPDIHDEVFAFDKIDELHTNVEHQTNTEAVDVVQNETRGLKVLGSTVSADSVYHGGIDIVVNEGSESSLLIGDNSETGSFENTAICSHCGCSYEPADEVEKNIEICPECRKKTTLLKANIPETALTVPEDSSGISRNRPEEEESSATTSSTNVTYKLPRDTDAVNLRFPLGEQEAEESRTTCSELIEDHSQSRPLLGSLTEVDGHVSTTLLEMNQSEVDCKNNEDFSDQQLNSYSERPNLKVDLTEGAGISVLLKRSNSHKGTVIQGRSFSASRISYDDLSFARDSLNSIRSSSRQGSCSASSSVDFSSTRQTEFRGQRQLSSKKLDVDCGHDLRIKASSAGSSFSGTSNHSHHGSDVGVHDNYRKTEFCFVEETSQVLQERQALENAVTDVIDASSIRSIIEENKFEMDDGGRVNNACGSDSLSQTAGVQSDDNSVASFPNLGGCISHENVEDQRDTDRSVPNTETLVEVSESSFDEKEDVQDAVLATNSSTITETEVEGNFENNTGTVNGDLSQLSKSSLDEFQDPPAQNPSNDCVTASVSELNASDYSHGIEGSTVTVECQGPGITRSLTLEEATDTILFCSSIVHDLAYQAATMAMEKEFSDPFEGSEPTVTVLGKPNSDRKETRSRAVGKRSLKSNKAAARQRKLETDVKPPPGKTAENDENVNEPFMRNVGVPNEVDGTKPPPKLESKCNCIIM</sequence>
<protein>
    <submittedName>
        <fullName evidence="2">Uncharacterized protein</fullName>
    </submittedName>
</protein>
<feature type="compositionally biased region" description="Low complexity" evidence="1">
    <location>
        <begin position="160"/>
        <end position="175"/>
    </location>
</feature>
<feature type="region of interest" description="Disordered" evidence="1">
    <location>
        <begin position="573"/>
        <end position="602"/>
    </location>
</feature>
<feature type="region of interest" description="Disordered" evidence="1">
    <location>
        <begin position="101"/>
        <end position="368"/>
    </location>
</feature>
<organism evidence="2 3">
    <name type="scientific">Stylosanthes scabra</name>
    <dbReference type="NCBI Taxonomy" id="79078"/>
    <lineage>
        <taxon>Eukaryota</taxon>
        <taxon>Viridiplantae</taxon>
        <taxon>Streptophyta</taxon>
        <taxon>Embryophyta</taxon>
        <taxon>Tracheophyta</taxon>
        <taxon>Spermatophyta</taxon>
        <taxon>Magnoliopsida</taxon>
        <taxon>eudicotyledons</taxon>
        <taxon>Gunneridae</taxon>
        <taxon>Pentapetalae</taxon>
        <taxon>rosids</taxon>
        <taxon>fabids</taxon>
        <taxon>Fabales</taxon>
        <taxon>Fabaceae</taxon>
        <taxon>Papilionoideae</taxon>
        <taxon>50 kb inversion clade</taxon>
        <taxon>dalbergioids sensu lato</taxon>
        <taxon>Dalbergieae</taxon>
        <taxon>Pterocarpus clade</taxon>
        <taxon>Stylosanthes</taxon>
    </lineage>
</organism>
<feature type="compositionally biased region" description="Low complexity" evidence="1">
    <location>
        <begin position="407"/>
        <end position="422"/>
    </location>
</feature>
<dbReference type="PANTHER" id="PTHR31949">
    <property type="entry name" value="GASTRIC MUCIN-LIKE PROTEIN"/>
    <property type="match status" value="1"/>
</dbReference>
<feature type="compositionally biased region" description="Polar residues" evidence="1">
    <location>
        <begin position="251"/>
        <end position="278"/>
    </location>
</feature>
<feature type="region of interest" description="Disordered" evidence="1">
    <location>
        <begin position="1"/>
        <end position="27"/>
    </location>
</feature>
<comment type="caution">
    <text evidence="2">The sequence shown here is derived from an EMBL/GenBank/DDBJ whole genome shotgun (WGS) entry which is preliminary data.</text>
</comment>
<name>A0ABU6Y3T5_9FABA</name>
<feature type="compositionally biased region" description="Polar residues" evidence="1">
    <location>
        <begin position="218"/>
        <end position="241"/>
    </location>
</feature>
<feature type="region of interest" description="Disordered" evidence="1">
    <location>
        <begin position="407"/>
        <end position="427"/>
    </location>
</feature>
<feature type="compositionally biased region" description="Polar residues" evidence="1">
    <location>
        <begin position="176"/>
        <end position="185"/>
    </location>
</feature>
<feature type="region of interest" description="Disordered" evidence="1">
    <location>
        <begin position="1055"/>
        <end position="1140"/>
    </location>
</feature>